<proteinExistence type="inferred from homology"/>
<evidence type="ECO:0000313" key="7">
    <source>
        <dbReference type="Proteomes" id="UP000317638"/>
    </source>
</evidence>
<evidence type="ECO:0000256" key="2">
    <source>
        <dbReference type="ARBA" id="ARBA00022448"/>
    </source>
</evidence>
<dbReference type="InterPro" id="IPR017911">
    <property type="entry name" value="MacB-like_ATP-bd"/>
</dbReference>
<dbReference type="OrthoDB" id="3176024at2"/>
<dbReference type="Proteomes" id="UP000317638">
    <property type="component" value="Unassembled WGS sequence"/>
</dbReference>
<dbReference type="GO" id="GO:0098796">
    <property type="term" value="C:membrane protein complex"/>
    <property type="evidence" value="ECO:0007669"/>
    <property type="project" value="UniProtKB-ARBA"/>
</dbReference>
<dbReference type="CDD" id="cd03255">
    <property type="entry name" value="ABC_MJ0796_LolCDE_FtsE"/>
    <property type="match status" value="1"/>
</dbReference>
<dbReference type="GO" id="GO:0016887">
    <property type="term" value="F:ATP hydrolysis activity"/>
    <property type="evidence" value="ECO:0007669"/>
    <property type="project" value="InterPro"/>
</dbReference>
<evidence type="ECO:0000313" key="6">
    <source>
        <dbReference type="EMBL" id="TRY19986.1"/>
    </source>
</evidence>
<keyword evidence="2" id="KW-0813">Transport</keyword>
<evidence type="ECO:0000256" key="3">
    <source>
        <dbReference type="ARBA" id="ARBA00022741"/>
    </source>
</evidence>
<dbReference type="Gene3D" id="3.40.50.300">
    <property type="entry name" value="P-loop containing nucleotide triphosphate hydrolases"/>
    <property type="match status" value="1"/>
</dbReference>
<dbReference type="InterPro" id="IPR027417">
    <property type="entry name" value="P-loop_NTPase"/>
</dbReference>
<comment type="caution">
    <text evidence="6">The sequence shown here is derived from an EMBL/GenBank/DDBJ whole genome shotgun (WGS) entry which is preliminary data.</text>
</comment>
<name>A0A553K5K6_9ACTN</name>
<dbReference type="PROSITE" id="PS50893">
    <property type="entry name" value="ABC_TRANSPORTER_2"/>
    <property type="match status" value="1"/>
</dbReference>
<dbReference type="Pfam" id="PF00005">
    <property type="entry name" value="ABC_tran"/>
    <property type="match status" value="1"/>
</dbReference>
<dbReference type="InterPro" id="IPR003439">
    <property type="entry name" value="ABC_transporter-like_ATP-bd"/>
</dbReference>
<evidence type="ECO:0000256" key="4">
    <source>
        <dbReference type="ARBA" id="ARBA00022840"/>
    </source>
</evidence>
<evidence type="ECO:0000256" key="1">
    <source>
        <dbReference type="ARBA" id="ARBA00005417"/>
    </source>
</evidence>
<sequence>MDAEPAVETKDLSKVYRVGGSPVVALNRVNLSIPRGSFTAVVGTSGSGKSTLLNMLGGLELPTHGQVHVAGHRLETMSETELVRFRRENVGFIFQSFNLIESQTALDNVAMPLSFRGWSRQRRRERARLVLHQLGLGHHLHHKPSQLSGGQQQRVGIARALAVQPSIVFADEPTGNLDSRTAEQTLNLFRAVVRRFNQTWVMVTHDQHLASFADTIVSISDGRISNITQVEHDDTLRKVAT</sequence>
<dbReference type="PANTHER" id="PTHR42798:SF2">
    <property type="entry name" value="ABC TRANSPORTER ATP-BINDING PROTEIN MG467-RELATED"/>
    <property type="match status" value="1"/>
</dbReference>
<dbReference type="GO" id="GO:0022857">
    <property type="term" value="F:transmembrane transporter activity"/>
    <property type="evidence" value="ECO:0007669"/>
    <property type="project" value="UniProtKB-ARBA"/>
</dbReference>
<dbReference type="AlphaFoldDB" id="A0A553K5K6"/>
<protein>
    <submittedName>
        <fullName evidence="6">ABC transporter ATP-binding protein</fullName>
    </submittedName>
</protein>
<organism evidence="6 7">
    <name type="scientific">Tessaracoccus rhinocerotis</name>
    <dbReference type="NCBI Taxonomy" id="1689449"/>
    <lineage>
        <taxon>Bacteria</taxon>
        <taxon>Bacillati</taxon>
        <taxon>Actinomycetota</taxon>
        <taxon>Actinomycetes</taxon>
        <taxon>Propionibacteriales</taxon>
        <taxon>Propionibacteriaceae</taxon>
        <taxon>Tessaracoccus</taxon>
    </lineage>
</organism>
<dbReference type="PANTHER" id="PTHR42798">
    <property type="entry name" value="LIPOPROTEIN-RELEASING SYSTEM ATP-BINDING PROTEIN LOLD"/>
    <property type="match status" value="1"/>
</dbReference>
<reference evidence="6 7" key="1">
    <citation type="submission" date="2019-07" db="EMBL/GenBank/DDBJ databases">
        <authorList>
            <person name="Zhou L.-Y."/>
        </authorList>
    </citation>
    <scope>NUCLEOTIDE SEQUENCE [LARGE SCALE GENOMIC DNA]</scope>
    <source>
        <strain evidence="6 7">YIM 101269</strain>
    </source>
</reference>
<keyword evidence="4 6" id="KW-0067">ATP-binding</keyword>
<keyword evidence="3" id="KW-0547">Nucleotide-binding</keyword>
<dbReference type="PROSITE" id="PS00211">
    <property type="entry name" value="ABC_TRANSPORTER_1"/>
    <property type="match status" value="1"/>
</dbReference>
<feature type="domain" description="ABC transporter" evidence="5">
    <location>
        <begin position="7"/>
        <end position="240"/>
    </location>
</feature>
<dbReference type="FunFam" id="3.40.50.300:FF:000032">
    <property type="entry name" value="Export ABC transporter ATP-binding protein"/>
    <property type="match status" value="1"/>
</dbReference>
<evidence type="ECO:0000259" key="5">
    <source>
        <dbReference type="PROSITE" id="PS50893"/>
    </source>
</evidence>
<gene>
    <name evidence="6" type="ORF">FOJ82_03690</name>
</gene>
<dbReference type="RefSeq" id="WP_143937070.1">
    <property type="nucleotide sequence ID" value="NZ_VKKG01000001.1"/>
</dbReference>
<dbReference type="InterPro" id="IPR017871">
    <property type="entry name" value="ABC_transporter-like_CS"/>
</dbReference>
<dbReference type="GO" id="GO:0005524">
    <property type="term" value="F:ATP binding"/>
    <property type="evidence" value="ECO:0007669"/>
    <property type="project" value="UniProtKB-KW"/>
</dbReference>
<dbReference type="SUPFAM" id="SSF52540">
    <property type="entry name" value="P-loop containing nucleoside triphosphate hydrolases"/>
    <property type="match status" value="1"/>
</dbReference>
<dbReference type="InterPro" id="IPR003593">
    <property type="entry name" value="AAA+_ATPase"/>
</dbReference>
<keyword evidence="7" id="KW-1185">Reference proteome</keyword>
<dbReference type="EMBL" id="VKKG01000001">
    <property type="protein sequence ID" value="TRY19986.1"/>
    <property type="molecule type" value="Genomic_DNA"/>
</dbReference>
<comment type="similarity">
    <text evidence="1">Belongs to the ABC transporter superfamily.</text>
</comment>
<dbReference type="SMART" id="SM00382">
    <property type="entry name" value="AAA"/>
    <property type="match status" value="1"/>
</dbReference>
<accession>A0A553K5K6</accession>